<accession>A0ABV9H2G7</accession>
<reference evidence="3" key="1">
    <citation type="journal article" date="2019" name="Int. J. Syst. Evol. Microbiol.">
        <title>The Global Catalogue of Microorganisms (GCM) 10K type strain sequencing project: providing services to taxonomists for standard genome sequencing and annotation.</title>
        <authorList>
            <consortium name="The Broad Institute Genomics Platform"/>
            <consortium name="The Broad Institute Genome Sequencing Center for Infectious Disease"/>
            <person name="Wu L."/>
            <person name="Ma J."/>
        </authorList>
    </citation>
    <scope>NUCLEOTIDE SEQUENCE [LARGE SCALE GENOMIC DNA]</scope>
    <source>
        <strain evidence="3">CGMCC 1.15731</strain>
    </source>
</reference>
<dbReference type="SUPFAM" id="SSF47413">
    <property type="entry name" value="lambda repressor-like DNA-binding domains"/>
    <property type="match status" value="1"/>
</dbReference>
<evidence type="ECO:0000259" key="1">
    <source>
        <dbReference type="PROSITE" id="PS50943"/>
    </source>
</evidence>
<name>A0ABV9H2G7_9HYPH</name>
<dbReference type="Gene3D" id="1.10.260.40">
    <property type="entry name" value="lambda repressor-like DNA-binding domains"/>
    <property type="match status" value="1"/>
</dbReference>
<protein>
    <submittedName>
        <fullName evidence="2">Helix-turn-helix transcriptional regulator</fullName>
    </submittedName>
</protein>
<feature type="domain" description="HTH cro/C1-type" evidence="1">
    <location>
        <begin position="4"/>
        <end position="47"/>
    </location>
</feature>
<evidence type="ECO:0000313" key="2">
    <source>
        <dbReference type="EMBL" id="MFC4624208.1"/>
    </source>
</evidence>
<dbReference type="InterPro" id="IPR010982">
    <property type="entry name" value="Lambda_DNA-bd_dom_sf"/>
</dbReference>
<evidence type="ECO:0000313" key="3">
    <source>
        <dbReference type="Proteomes" id="UP001596042"/>
    </source>
</evidence>
<dbReference type="InterPro" id="IPR001387">
    <property type="entry name" value="Cro/C1-type_HTH"/>
</dbReference>
<dbReference type="Pfam" id="PF01381">
    <property type="entry name" value="HTH_3"/>
    <property type="match status" value="1"/>
</dbReference>
<dbReference type="SMART" id="SM00530">
    <property type="entry name" value="HTH_XRE"/>
    <property type="match status" value="1"/>
</dbReference>
<dbReference type="EMBL" id="JBHSEL010000031">
    <property type="protein sequence ID" value="MFC4624208.1"/>
    <property type="molecule type" value="Genomic_DNA"/>
</dbReference>
<proteinExistence type="predicted"/>
<dbReference type="Proteomes" id="UP001596042">
    <property type="component" value="Unassembled WGS sequence"/>
</dbReference>
<sequence>MNTLRHIRKNVFKLTQAEFSALAGVTQATISRWENGVAPSLDEMKAIRAAALDRKLRWDDAWFFEPPPPKRSRSVRASV</sequence>
<comment type="caution">
    <text evidence="2">The sequence shown here is derived from an EMBL/GenBank/DDBJ whole genome shotgun (WGS) entry which is preliminary data.</text>
</comment>
<keyword evidence="3" id="KW-1185">Reference proteome</keyword>
<dbReference type="RefSeq" id="WP_380075053.1">
    <property type="nucleotide sequence ID" value="NZ_JBHSEL010000031.1"/>
</dbReference>
<dbReference type="CDD" id="cd00093">
    <property type="entry name" value="HTH_XRE"/>
    <property type="match status" value="1"/>
</dbReference>
<organism evidence="2 3">
    <name type="scientific">Daeguia caeni</name>
    <dbReference type="NCBI Taxonomy" id="439612"/>
    <lineage>
        <taxon>Bacteria</taxon>
        <taxon>Pseudomonadati</taxon>
        <taxon>Pseudomonadota</taxon>
        <taxon>Alphaproteobacteria</taxon>
        <taxon>Hyphomicrobiales</taxon>
        <taxon>Brucellaceae</taxon>
        <taxon>Daeguia</taxon>
    </lineage>
</organism>
<gene>
    <name evidence="2" type="ORF">ACFO1V_03030</name>
</gene>
<dbReference type="PROSITE" id="PS50943">
    <property type="entry name" value="HTH_CROC1"/>
    <property type="match status" value="1"/>
</dbReference>